<accession>M3XLT1</accession>
<dbReference type="AlphaFoldDB" id="M3XLT1"/>
<dbReference type="HOGENOM" id="CLU_2203035_0_0_1"/>
<organism evidence="2">
    <name type="scientific">Mustela putorius furo</name>
    <name type="common">European domestic ferret</name>
    <name type="synonym">Mustela furo</name>
    <dbReference type="NCBI Taxonomy" id="9669"/>
    <lineage>
        <taxon>Eukaryota</taxon>
        <taxon>Metazoa</taxon>
        <taxon>Chordata</taxon>
        <taxon>Craniata</taxon>
        <taxon>Vertebrata</taxon>
        <taxon>Euteleostomi</taxon>
        <taxon>Mammalia</taxon>
        <taxon>Eutheria</taxon>
        <taxon>Laurasiatheria</taxon>
        <taxon>Carnivora</taxon>
        <taxon>Caniformia</taxon>
        <taxon>Musteloidea</taxon>
        <taxon>Mustelidae</taxon>
        <taxon>Mustelinae</taxon>
        <taxon>Mustela</taxon>
    </lineage>
</organism>
<name>M3XLT1_MUSPF</name>
<evidence type="ECO:0000256" key="1">
    <source>
        <dbReference type="SAM" id="MobiDB-lite"/>
    </source>
</evidence>
<protein>
    <submittedName>
        <fullName evidence="2">Uncharacterized protein</fullName>
    </submittedName>
</protein>
<dbReference type="EMBL" id="AEYP01089332">
    <property type="status" value="NOT_ANNOTATED_CDS"/>
    <property type="molecule type" value="Genomic_DNA"/>
</dbReference>
<sequence>MGSVGRTAQGRAIVGTSFWLRLSSYLHASGPGSFVVVPPPPPLRGALPREDRVPGQVAPGPALQQDDLAPQRAEAPADEEAAEAALQGEGRQVQDALPHALQQLVQGP</sequence>
<reference evidence="2" key="1">
    <citation type="submission" date="2024-06" db="UniProtKB">
        <authorList>
            <consortium name="Ensembl"/>
        </authorList>
    </citation>
    <scope>IDENTIFICATION</scope>
</reference>
<dbReference type="InParanoid" id="M3XLT1"/>
<proteinExistence type="predicted"/>
<feature type="region of interest" description="Disordered" evidence="1">
    <location>
        <begin position="40"/>
        <end position="91"/>
    </location>
</feature>
<dbReference type="Ensembl" id="ENSMPUT00000000031.1">
    <property type="protein sequence ID" value="ENSMPUP00000000031.1"/>
    <property type="gene ID" value="ENSMPUG00000000031.1"/>
</dbReference>
<evidence type="ECO:0000313" key="2">
    <source>
        <dbReference type="Ensembl" id="ENSMPUP00000000031.1"/>
    </source>
</evidence>